<evidence type="ECO:0000256" key="2">
    <source>
        <dbReference type="ARBA" id="ARBA00023125"/>
    </source>
</evidence>
<dbReference type="RefSeq" id="WP_116553360.1">
    <property type="nucleotide sequence ID" value="NZ_QCZG01000003.1"/>
</dbReference>
<dbReference type="SUPFAM" id="SSF48008">
    <property type="entry name" value="GntR ligand-binding domain-like"/>
    <property type="match status" value="1"/>
</dbReference>
<dbReference type="OrthoDB" id="9782299at2"/>
<dbReference type="CDD" id="cd07377">
    <property type="entry name" value="WHTH_GntR"/>
    <property type="match status" value="1"/>
</dbReference>
<keyword evidence="6" id="KW-1185">Reference proteome</keyword>
<dbReference type="GO" id="GO:0003700">
    <property type="term" value="F:DNA-binding transcription factor activity"/>
    <property type="evidence" value="ECO:0007669"/>
    <property type="project" value="InterPro"/>
</dbReference>
<dbReference type="InterPro" id="IPR036388">
    <property type="entry name" value="WH-like_DNA-bd_sf"/>
</dbReference>
<organism evidence="5 6">
    <name type="scientific">Pueribacillus theae</name>
    <dbReference type="NCBI Taxonomy" id="2171751"/>
    <lineage>
        <taxon>Bacteria</taxon>
        <taxon>Bacillati</taxon>
        <taxon>Bacillota</taxon>
        <taxon>Bacilli</taxon>
        <taxon>Bacillales</taxon>
        <taxon>Bacillaceae</taxon>
        <taxon>Pueribacillus</taxon>
    </lineage>
</organism>
<proteinExistence type="predicted"/>
<dbReference type="PANTHER" id="PTHR43537">
    <property type="entry name" value="TRANSCRIPTIONAL REGULATOR, GNTR FAMILY"/>
    <property type="match status" value="1"/>
</dbReference>
<sequence>MFEVEQVQSRKMYEDVVEQLKKNILEGNLKPGDKLPSVRALSTSFRVGQSTIREALSVLKTIGLIETRQGEGTFIRHYDSTILNQSISDTLFVTKEEIIDLLDVRKTLERGTVSLAAERRTADDLRKIESIINEMEKELTSDHFGEEADWAFHFAIAEASRNRIMISLMEELSIKVKQALKASRFRMYATPGMPEKLLQEHRGIFEAIREQNGTLAEERMLAHLIGVQKQIITIDEDKHENGV</sequence>
<dbReference type="SUPFAM" id="SSF46785">
    <property type="entry name" value="Winged helix' DNA-binding domain"/>
    <property type="match status" value="1"/>
</dbReference>
<comment type="caution">
    <text evidence="5">The sequence shown here is derived from an EMBL/GenBank/DDBJ whole genome shotgun (WGS) entry which is preliminary data.</text>
</comment>
<keyword evidence="1" id="KW-0805">Transcription regulation</keyword>
<reference evidence="5 6" key="1">
    <citation type="submission" date="2018-04" db="EMBL/GenBank/DDBJ databases">
        <title>Camelliibacillus theae gen. nov., sp. nov., isolated from Pu'er tea.</title>
        <authorList>
            <person name="Niu L."/>
        </authorList>
    </citation>
    <scope>NUCLEOTIDE SEQUENCE [LARGE SCALE GENOMIC DNA]</scope>
    <source>
        <strain evidence="5 6">T8</strain>
    </source>
</reference>
<evidence type="ECO:0000256" key="3">
    <source>
        <dbReference type="ARBA" id="ARBA00023163"/>
    </source>
</evidence>
<dbReference type="Pfam" id="PF07729">
    <property type="entry name" value="FCD"/>
    <property type="match status" value="1"/>
</dbReference>
<evidence type="ECO:0000313" key="6">
    <source>
        <dbReference type="Proteomes" id="UP000245998"/>
    </source>
</evidence>
<name>A0A2U1K780_9BACI</name>
<dbReference type="EMBL" id="QCZG01000003">
    <property type="protein sequence ID" value="PWA13074.1"/>
    <property type="molecule type" value="Genomic_DNA"/>
</dbReference>
<feature type="domain" description="HTH gntR-type" evidence="4">
    <location>
        <begin position="10"/>
        <end position="78"/>
    </location>
</feature>
<dbReference type="InterPro" id="IPR000524">
    <property type="entry name" value="Tscrpt_reg_HTH_GntR"/>
</dbReference>
<evidence type="ECO:0000259" key="4">
    <source>
        <dbReference type="PROSITE" id="PS50949"/>
    </source>
</evidence>
<dbReference type="PROSITE" id="PS50949">
    <property type="entry name" value="HTH_GNTR"/>
    <property type="match status" value="1"/>
</dbReference>
<dbReference type="Pfam" id="PF00392">
    <property type="entry name" value="GntR"/>
    <property type="match status" value="1"/>
</dbReference>
<dbReference type="AlphaFoldDB" id="A0A2U1K780"/>
<dbReference type="Proteomes" id="UP000245998">
    <property type="component" value="Unassembled WGS sequence"/>
</dbReference>
<dbReference type="InterPro" id="IPR036390">
    <property type="entry name" value="WH_DNA-bd_sf"/>
</dbReference>
<evidence type="ECO:0000313" key="5">
    <source>
        <dbReference type="EMBL" id="PWA13074.1"/>
    </source>
</evidence>
<dbReference type="SMART" id="SM00895">
    <property type="entry name" value="FCD"/>
    <property type="match status" value="1"/>
</dbReference>
<dbReference type="GO" id="GO:0003677">
    <property type="term" value="F:DNA binding"/>
    <property type="evidence" value="ECO:0007669"/>
    <property type="project" value="UniProtKB-KW"/>
</dbReference>
<protein>
    <submittedName>
        <fullName evidence="5">GntR family transcriptional regulator</fullName>
    </submittedName>
</protein>
<dbReference type="PANTHER" id="PTHR43537:SF5">
    <property type="entry name" value="UXU OPERON TRANSCRIPTIONAL REGULATOR"/>
    <property type="match status" value="1"/>
</dbReference>
<dbReference type="SMART" id="SM00345">
    <property type="entry name" value="HTH_GNTR"/>
    <property type="match status" value="1"/>
</dbReference>
<dbReference type="Gene3D" id="1.20.120.530">
    <property type="entry name" value="GntR ligand-binding domain-like"/>
    <property type="match status" value="1"/>
</dbReference>
<dbReference type="Gene3D" id="1.10.10.10">
    <property type="entry name" value="Winged helix-like DNA-binding domain superfamily/Winged helix DNA-binding domain"/>
    <property type="match status" value="1"/>
</dbReference>
<evidence type="ECO:0000256" key="1">
    <source>
        <dbReference type="ARBA" id="ARBA00023015"/>
    </source>
</evidence>
<dbReference type="InterPro" id="IPR008920">
    <property type="entry name" value="TF_FadR/GntR_C"/>
</dbReference>
<keyword evidence="3" id="KW-0804">Transcription</keyword>
<dbReference type="PRINTS" id="PR00035">
    <property type="entry name" value="HTHGNTR"/>
</dbReference>
<gene>
    <name evidence="5" type="ORF">DCC39_02800</name>
</gene>
<accession>A0A2U1K780</accession>
<dbReference type="InterPro" id="IPR011711">
    <property type="entry name" value="GntR_C"/>
</dbReference>
<keyword evidence="2" id="KW-0238">DNA-binding</keyword>